<dbReference type="RefSeq" id="XP_001471110.2">
    <property type="nucleotide sequence ID" value="XM_001471060.2"/>
</dbReference>
<feature type="coiled-coil region" evidence="1">
    <location>
        <begin position="1267"/>
        <end position="1468"/>
    </location>
</feature>
<dbReference type="GeneID" id="7846028"/>
<feature type="region of interest" description="Disordered" evidence="2">
    <location>
        <begin position="59"/>
        <end position="93"/>
    </location>
</feature>
<protein>
    <submittedName>
        <fullName evidence="3">Uncharacterized protein</fullName>
    </submittedName>
</protein>
<feature type="compositionally biased region" description="Polar residues" evidence="2">
    <location>
        <begin position="1598"/>
        <end position="1608"/>
    </location>
</feature>
<dbReference type="PANTHER" id="PTHR43049:SF1">
    <property type="entry name" value="EARLY ENDOSOME ANTIGEN"/>
    <property type="match status" value="1"/>
</dbReference>
<feature type="region of interest" description="Disordered" evidence="2">
    <location>
        <begin position="1579"/>
        <end position="1608"/>
    </location>
</feature>
<name>A4VES4_TETTS</name>
<evidence type="ECO:0000256" key="2">
    <source>
        <dbReference type="SAM" id="MobiDB-lite"/>
    </source>
</evidence>
<feature type="coiled-coil region" evidence="1">
    <location>
        <begin position="960"/>
        <end position="1199"/>
    </location>
</feature>
<dbReference type="InParanoid" id="A4VES4"/>
<dbReference type="HOGENOM" id="CLU_319726_0_0_1"/>
<reference evidence="4" key="1">
    <citation type="journal article" date="2006" name="PLoS Biol.">
        <title>Macronuclear genome sequence of the ciliate Tetrahymena thermophila, a model eukaryote.</title>
        <authorList>
            <person name="Eisen J.A."/>
            <person name="Coyne R.S."/>
            <person name="Wu M."/>
            <person name="Wu D."/>
            <person name="Thiagarajan M."/>
            <person name="Wortman J.R."/>
            <person name="Badger J.H."/>
            <person name="Ren Q."/>
            <person name="Amedeo P."/>
            <person name="Jones K.M."/>
            <person name="Tallon L.J."/>
            <person name="Delcher A.L."/>
            <person name="Salzberg S.L."/>
            <person name="Silva J.C."/>
            <person name="Haas B.J."/>
            <person name="Majoros W.H."/>
            <person name="Farzad M."/>
            <person name="Carlton J.M."/>
            <person name="Smith R.K. Jr."/>
            <person name="Garg J."/>
            <person name="Pearlman R.E."/>
            <person name="Karrer K.M."/>
            <person name="Sun L."/>
            <person name="Manning G."/>
            <person name="Elde N.C."/>
            <person name="Turkewitz A.P."/>
            <person name="Asai D.J."/>
            <person name="Wilkes D.E."/>
            <person name="Wang Y."/>
            <person name="Cai H."/>
            <person name="Collins K."/>
            <person name="Stewart B.A."/>
            <person name="Lee S.R."/>
            <person name="Wilamowska K."/>
            <person name="Weinberg Z."/>
            <person name="Ruzzo W.L."/>
            <person name="Wloga D."/>
            <person name="Gaertig J."/>
            <person name="Frankel J."/>
            <person name="Tsao C.-C."/>
            <person name="Gorovsky M.A."/>
            <person name="Keeling P.J."/>
            <person name="Waller R.F."/>
            <person name="Patron N.J."/>
            <person name="Cherry J.M."/>
            <person name="Stover N.A."/>
            <person name="Krieger C.J."/>
            <person name="del Toro C."/>
            <person name="Ryder H.F."/>
            <person name="Williamson S.C."/>
            <person name="Barbeau R.A."/>
            <person name="Hamilton E.P."/>
            <person name="Orias E."/>
        </authorList>
    </citation>
    <scope>NUCLEOTIDE SEQUENCE [LARGE SCALE GENOMIC DNA]</scope>
    <source>
        <strain evidence="4">SB210</strain>
    </source>
</reference>
<feature type="coiled-coil region" evidence="1">
    <location>
        <begin position="340"/>
        <end position="367"/>
    </location>
</feature>
<keyword evidence="4" id="KW-1185">Reference proteome</keyword>
<evidence type="ECO:0000313" key="3">
    <source>
        <dbReference type="EMBL" id="EDK32016.2"/>
    </source>
</evidence>
<accession>A4VES4</accession>
<evidence type="ECO:0000256" key="1">
    <source>
        <dbReference type="SAM" id="Coils"/>
    </source>
</evidence>
<dbReference type="EMBL" id="GG662845">
    <property type="protein sequence ID" value="EDK32016.2"/>
    <property type="molecule type" value="Genomic_DNA"/>
</dbReference>
<feature type="coiled-coil region" evidence="1">
    <location>
        <begin position="123"/>
        <end position="150"/>
    </location>
</feature>
<dbReference type="STRING" id="312017.A4VES4"/>
<proteinExistence type="predicted"/>
<dbReference type="KEGG" id="tet:TTHERM_00011449"/>
<sequence>MDFDFLGENFSAEEIELQKQEFERIQQEKLQEALLKEMQMEQDFNQNIQNDIQNIGDYQQKASEPSSNAAKKKQDNQRNKKKSPAAARENSNKNIFDVRNLNLENEIGMTQQEIEVIDQSCNQILTEENVKQLKEKYDELKQSVQSLFNNDDMYKQTKEQLIQFQKSFIDAIRMNEQQSSRIVTNKISEYLANKFSNETNRDLTKIFMDILIKCKEKDIYLANRLEIIRQFQKYIMTGILNGVDCNIFRCICEHELNEIIFQTVEQYIDECKKTNINRKDLNTNANQVDVLHLQQMQDQQQKNDANIIEKDFMDLGINQVINYYIKTSDNFNENILSNILEVYAQSLTQIKNKLNQAQQNIEKVEKSAFKQENPKYLNGSEKCLKRLARAIYYRKAQQNIIDTIDYFEQLNNQVNHIISQEINRGLSLVSENQQNLQPIFFLNFFDHTINQIVSIFAEKTIPQSLKTLLEEEQSLDHVKASIIQQKNEQIISFQQKNHHQQNEESKKIMDTNYFNAFKDLIQSLAFKSKEWSSYFVVSMSKFDVKNDAKSKYCLMLHEITFGKLKEVMSLQQEKYTMVKNAQKIIQDLWLKLDEDLKHLNFKAFCIYFRNYNSFSDQNMMQGEENTISINFKGDQVKYKICFLQLIIKQNMKIQQDKREEFIDFLLNLIKQIGKFNHILTLFFFYLYEQCQNKEISLATFSCEDFKNYVYNTIAEAQVFGKFYNFSETVNNFSLAFEICQLINRLNVDYDKYYNQHIDELNQNVIMNRQSKNVNIRYFQHYLNKDQQLTAFIVGKIFGNFTIGVQNFQIEFQEDTKPILSFTTYYSQFLFTQIFNERYIRDKLEILFYHFCCFLKERVSQETTLVEFNPTLLVNFQSFIQEIENQLKIPLNQSINVEGISNQIIQNPYEVQQQQIQQQLYQSPSNQLINFQNEQQNEIQPNQQNNVGQHLYKQIIENFQISRKQADANEEEQVIQEKRMNQLNIQQDIDNEKAELENFKQKISELENELENLKSQNQIKEQEIAQIKQEHQVQIQNEQNKLLQLEEAQNNYLKLIQDLENNKNINQQADQKIQNLQYEQNEEYIQALQNASDQKLSQKQKEIEGLQQELLQIQENLESINQELNRSQQKIIHNKEDLLRICNEKQEILNQVQEKERFIKQQEIQLMELKQKLLQAEEQSKILQENSQTLKNQYMEIENKLQNSIQVEDVKQLMAPIYDSFKQLQINSSTLLQNPLISPSQVILNQIDGEQFEQDELFNCKDYYSESIKFILNDIKSLNKQINQINKQVIQLNLAITDTHSKQQAHQQNQIYEFSEQIAKKECLLKELQEKIEAKMNQLDEIENQKIQFNEIQQKALQMNLDLSKNEQAQNQIEEQIKKNEELQTNLNKMHDDYQKIIEEKDQLLQKINDLQEQNQQLINQSQQYAQQQHFQSQIYSKQEELESINQKIILKQQELESLSKMVNEQQQQQQNGQTKVNNIIINQNSIIEGLQVNSQKKSIVSNLNNFEYELSLTSKQLQQLQNESKMVQLPTTLNNKLSENTELLNNSLKMEIEQEVKTEYDINSSPISSSLVKMEDIVQKSQQKENNPFNDNSSNNFIQNPNHFSSSNEKFNEQKLDIQPLMNKEFLFENNFLSQQQNRQILQNSLTLQTNQIDQISQNGNDSQHFYSQKYDRSSIISQTIAAPYTRNQIKRNTSNCVNEKFEFNLNLFCQIYYNPESRSKLIKFLIEKYKIRVLFFDYENKEFENLDSITQDIIIIIDNSFNAFIYIQKTQSFFSWKQNPKCNKSINKQFLDQKIGQEIVKKYGKIQEEFETFSDNKTHEIAQLLFNQLQLHKKEFLFQFVMNSNLLRNVQIQFIDTHLNQAQINQIFTSFQNSQDQEILVLVSYNSFFYTYRYFNKINGSLNRLYQTYVKQISLNQQKILEMIQEDQNLNSNFLVSKLLTEIKYSNDQEYQQILLFLLTYGPLIILQKLQEGCANPEELFKELNETFQNTERYNYYTLQQDYI</sequence>
<organism evidence="3 4">
    <name type="scientific">Tetrahymena thermophila (strain SB210)</name>
    <dbReference type="NCBI Taxonomy" id="312017"/>
    <lineage>
        <taxon>Eukaryota</taxon>
        <taxon>Sar</taxon>
        <taxon>Alveolata</taxon>
        <taxon>Ciliophora</taxon>
        <taxon>Intramacronucleata</taxon>
        <taxon>Oligohymenophorea</taxon>
        <taxon>Hymenostomatida</taxon>
        <taxon>Tetrahymenina</taxon>
        <taxon>Tetrahymenidae</taxon>
        <taxon>Tetrahymena</taxon>
    </lineage>
</organism>
<feature type="compositionally biased region" description="Low complexity" evidence="2">
    <location>
        <begin position="1586"/>
        <end position="1597"/>
    </location>
</feature>
<dbReference type="Proteomes" id="UP000009168">
    <property type="component" value="Unassembled WGS sequence"/>
</dbReference>
<gene>
    <name evidence="3" type="ORF">TTHERM_00011449</name>
</gene>
<dbReference type="PANTHER" id="PTHR43049">
    <property type="entry name" value="EARLY ENDOSOME ANTIGEN"/>
    <property type="match status" value="1"/>
</dbReference>
<keyword evidence="1" id="KW-0175">Coiled coil</keyword>
<evidence type="ECO:0000313" key="4">
    <source>
        <dbReference type="Proteomes" id="UP000009168"/>
    </source>
</evidence>